<dbReference type="Proteomes" id="UP000515498">
    <property type="component" value="Chromosome"/>
</dbReference>
<dbReference type="GO" id="GO:0005524">
    <property type="term" value="F:ATP binding"/>
    <property type="evidence" value="ECO:0007669"/>
    <property type="project" value="UniProtKB-KW"/>
</dbReference>
<keyword evidence="2" id="KW-0436">Ligase</keyword>
<dbReference type="Gene3D" id="3.40.50.1820">
    <property type="entry name" value="alpha/beta hydrolase"/>
    <property type="match status" value="1"/>
</dbReference>
<dbReference type="EMBL" id="FMUB01000018">
    <property type="protein sequence ID" value="SCX33477.1"/>
    <property type="molecule type" value="Genomic_DNA"/>
</dbReference>
<dbReference type="Gene3D" id="3.40.50.12780">
    <property type="entry name" value="N-terminal domain of ligase-like"/>
    <property type="match status" value="1"/>
</dbReference>
<evidence type="ECO:0000256" key="3">
    <source>
        <dbReference type="ARBA" id="ARBA00022741"/>
    </source>
</evidence>
<evidence type="ECO:0000256" key="4">
    <source>
        <dbReference type="ARBA" id="ARBA00022840"/>
    </source>
</evidence>
<dbReference type="Pfam" id="PF00501">
    <property type="entry name" value="AMP-binding"/>
    <property type="match status" value="2"/>
</dbReference>
<dbReference type="EMBL" id="CP059894">
    <property type="protein sequence ID" value="QNJ91031.1"/>
    <property type="molecule type" value="Genomic_DNA"/>
</dbReference>
<dbReference type="KEGG" id="mflu:HZU40_22750"/>
<keyword evidence="3" id="KW-0547">Nucleotide-binding</keyword>
<dbReference type="STRING" id="1502745.SAMN02799620_05952"/>
<evidence type="ECO:0000256" key="1">
    <source>
        <dbReference type="ARBA" id="ARBA00006432"/>
    </source>
</evidence>
<dbReference type="GO" id="GO:0005886">
    <property type="term" value="C:plasma membrane"/>
    <property type="evidence" value="ECO:0007669"/>
    <property type="project" value="TreeGrafter"/>
</dbReference>
<organism evidence="7 8">
    <name type="scientific">Mycolicibacterium fluoranthenivorans</name>
    <dbReference type="NCBI Taxonomy" id="258505"/>
    <lineage>
        <taxon>Bacteria</taxon>
        <taxon>Bacillati</taxon>
        <taxon>Actinomycetota</taxon>
        <taxon>Actinomycetes</taxon>
        <taxon>Mycobacteriales</taxon>
        <taxon>Mycobacteriaceae</taxon>
        <taxon>Mycolicibacterium</taxon>
    </lineage>
</organism>
<dbReference type="InterPro" id="IPR042099">
    <property type="entry name" value="ANL_N_sf"/>
</dbReference>
<dbReference type="RefSeq" id="WP_090364236.1">
    <property type="nucleotide sequence ID" value="NZ_CP059894.1"/>
</dbReference>
<dbReference type="InterPro" id="IPR000873">
    <property type="entry name" value="AMP-dep_synth/lig_dom"/>
</dbReference>
<dbReference type="PANTHER" id="PTHR43107">
    <property type="entry name" value="LONG-CHAIN FATTY ACID TRANSPORT PROTEIN"/>
    <property type="match status" value="1"/>
</dbReference>
<evidence type="ECO:0000313" key="9">
    <source>
        <dbReference type="Proteomes" id="UP000515498"/>
    </source>
</evidence>
<reference evidence="6 9" key="3">
    <citation type="submission" date="2020-07" db="EMBL/GenBank/DDBJ databases">
        <title>Draft genome sequence of four isobutane-metabolizing strains capable of cometabolically degrading diverse ether contaminants.</title>
        <authorList>
            <person name="Chen W."/>
            <person name="Faulkner N."/>
            <person name="Smith C."/>
            <person name="Hyman M."/>
        </authorList>
    </citation>
    <scope>NUCLEOTIDE SEQUENCE [LARGE SCALE GENOMIC DNA]</scope>
    <source>
        <strain evidence="6 9">2A</strain>
    </source>
</reference>
<evidence type="ECO:0000313" key="6">
    <source>
        <dbReference type="EMBL" id="QNJ91031.1"/>
    </source>
</evidence>
<protein>
    <submittedName>
        <fullName evidence="6">AMP-binding protein</fullName>
    </submittedName>
    <submittedName>
        <fullName evidence="7">Putative long chain acyl-CoA synthase</fullName>
    </submittedName>
</protein>
<dbReference type="GO" id="GO:0044539">
    <property type="term" value="P:long-chain fatty acid import into cell"/>
    <property type="evidence" value="ECO:0007669"/>
    <property type="project" value="TreeGrafter"/>
</dbReference>
<dbReference type="Proteomes" id="UP000199707">
    <property type="component" value="Unassembled WGS sequence"/>
</dbReference>
<dbReference type="GO" id="GO:0004467">
    <property type="term" value="F:long-chain fatty acid-CoA ligase activity"/>
    <property type="evidence" value="ECO:0007669"/>
    <property type="project" value="TreeGrafter"/>
</dbReference>
<keyword evidence="4" id="KW-0067">ATP-binding</keyword>
<accession>A0A1G4X0X8</accession>
<comment type="similarity">
    <text evidence="1">Belongs to the ATP-dependent AMP-binding enzyme family.</text>
</comment>
<dbReference type="NCBIfam" id="NF005898">
    <property type="entry name" value="PRK07868.1"/>
    <property type="match status" value="1"/>
</dbReference>
<feature type="domain" description="AMP-dependent synthetase/ligase" evidence="5">
    <location>
        <begin position="455"/>
        <end position="536"/>
    </location>
</feature>
<dbReference type="SUPFAM" id="SSF56801">
    <property type="entry name" value="Acetyl-CoA synthetase-like"/>
    <property type="match status" value="1"/>
</dbReference>
<sequence length="988" mass="105292">MVDFSLITGPVGRFLATAQNGIEVLRYGGLETGAVPSPYQIIESVPMYKLRRYFPPDSRPGAAAPGAPVLMVHPMMMSADMWDVTRADGAAGILHASGLDPWVIDFGSPDQVEGGMQRNLADHVVALSEAVDTVKRVTGHDVHLIGYSQGGMFCYQTAAYRRAKDLASIITFGSPVDTLAALPMGIPPNMGAVAANFMADHVFSRIDIPGWLARTGFQMLDPLKTAQARLDFLRQLHDREALLPREQQRRFLDSEGWIAWSGPAISELLKQFIAHNRMMSGGFSVRGDLVTLADIDCPILAVVGEVDDIGQPASVRGIKRAAPKADVYEYLIRTGHFGLVVGSKAAAQSWPTVAAWVKWRGGDGALPDGVVPMAVRSETAATDSGVPFASRVAAGTAAATEVAFGLARTAADAVVAAQKSARTLAVETARTLPRLARLGQVNDHTRISLGRIMSEQAVNNPDGEFLLFDGRVHTYEAVDRRVNNVVRGLIGVGIRQGVRVGLLMDTRPSALVAIAALSRLGAVAVLIPPDADLHEVVRLGGIADVLADPGNLDVARGLGIRVLVLGGGESRDLNLQGDADVTDMEKIDPDQVELPGWYRPNPGFARDLAFVAFASAGGELVPRQITNFRWALSAFGTASAANLGNRDTVYCLTPLHHQSGLLVSLGGAVVGGARIALSRGLTPDRFLHEIRQYGVTVVSYTWAMLGEVIDDPSFVLSGNHPVRLFIGSGMPTGLWRRVVEVFDPAHVVEFFATTDGQAVLANVSGVKFGSKGRPLPGGGRVQLAAYDADDDIILEDEHGFVRLAQVNEVGVLLAQPRGPVDPTAPVKRGVFAPADTWVSTESLFRRDEDGDYWLVDNRSAVIRTERGPVFTAAVNDAVSRVGAVDLSVTYSLESAGRTLAVTAVTLRPGGSVPSAEVSEALAALPVGVGPDIVYVTPHMTLSASYRPLVGPLRAAGIPKASRNSWYFDADTSQYKRLTAAVRAELGDL</sequence>
<feature type="domain" description="AMP-dependent synthetase/ligase" evidence="5">
    <location>
        <begin position="637"/>
        <end position="781"/>
    </location>
</feature>
<dbReference type="PANTHER" id="PTHR43107:SF15">
    <property type="entry name" value="FATTY ACID TRANSPORT PROTEIN 3, ISOFORM A"/>
    <property type="match status" value="1"/>
</dbReference>
<gene>
    <name evidence="6" type="ORF">HZU40_22750</name>
    <name evidence="7" type="ORF">SAMN02799620_05952</name>
</gene>
<evidence type="ECO:0000256" key="2">
    <source>
        <dbReference type="ARBA" id="ARBA00022598"/>
    </source>
</evidence>
<dbReference type="AlphaFoldDB" id="A0A1G4X0X8"/>
<reference evidence="7" key="1">
    <citation type="submission" date="2016-10" db="EMBL/GenBank/DDBJ databases">
        <authorList>
            <person name="de Groot N.N."/>
        </authorList>
    </citation>
    <scope>NUCLEOTIDE SEQUENCE [LARGE SCALE GENOMIC DNA]</scope>
    <source>
        <strain evidence="7">UNC267MFSha1.1M11</strain>
    </source>
</reference>
<dbReference type="InterPro" id="IPR029058">
    <property type="entry name" value="AB_hydrolase_fold"/>
</dbReference>
<name>A0A1G4X0X8_9MYCO</name>
<dbReference type="SUPFAM" id="SSF53474">
    <property type="entry name" value="alpha/beta-Hydrolases"/>
    <property type="match status" value="1"/>
</dbReference>
<reference evidence="8" key="2">
    <citation type="submission" date="2016-10" db="EMBL/GenBank/DDBJ databases">
        <authorList>
            <person name="Varghese N."/>
            <person name="Submissions S."/>
        </authorList>
    </citation>
    <scope>NUCLEOTIDE SEQUENCE [LARGE SCALE GENOMIC DNA]</scope>
    <source>
        <strain evidence="8">UNC267MFSha1.1M11</strain>
    </source>
</reference>
<evidence type="ECO:0000259" key="5">
    <source>
        <dbReference type="Pfam" id="PF00501"/>
    </source>
</evidence>
<evidence type="ECO:0000313" key="8">
    <source>
        <dbReference type="Proteomes" id="UP000199707"/>
    </source>
</evidence>
<dbReference type="GO" id="GO:0005324">
    <property type="term" value="F:long-chain fatty acid transmembrane transporter activity"/>
    <property type="evidence" value="ECO:0007669"/>
    <property type="project" value="TreeGrafter"/>
</dbReference>
<evidence type="ECO:0000313" key="7">
    <source>
        <dbReference type="EMBL" id="SCX33477.1"/>
    </source>
</evidence>
<proteinExistence type="inferred from homology"/>